<dbReference type="GeneID" id="106751358"/>
<evidence type="ECO:0000313" key="1">
    <source>
        <dbReference type="Proteomes" id="UP000515204"/>
    </source>
</evidence>
<sequence length="88" mass="10442">RFSYPARSPIRSYNDTESRRSYSFRKISLDEDTMMQFFIVQVLQPALHNDVELRVPPVVHEYDPFYASLIYKKGENVLTSQYSHKYAC</sequence>
<keyword evidence="1" id="KW-1185">Reference proteome</keyword>
<dbReference type="AlphaFoldDB" id="A0A6P3Y9M2"/>
<proteinExistence type="predicted"/>
<protein>
    <submittedName>
        <fullName evidence="2">Uncharacterized protein LOC106751358</fullName>
    </submittedName>
</protein>
<gene>
    <name evidence="2" type="primary">LOC106751358</name>
</gene>
<reference evidence="2" key="1">
    <citation type="submission" date="2025-08" db="UniProtKB">
        <authorList>
            <consortium name="RefSeq"/>
        </authorList>
    </citation>
    <scope>IDENTIFICATION</scope>
</reference>
<accession>A0A6P3Y9M2</accession>
<feature type="non-terminal residue" evidence="2">
    <location>
        <position position="1"/>
    </location>
</feature>
<dbReference type="RefSeq" id="XP_014487721.1">
    <property type="nucleotide sequence ID" value="XM_014632235.1"/>
</dbReference>
<dbReference type="KEGG" id="dqu:106751358"/>
<organism evidence="1 2">
    <name type="scientific">Dinoponera quadriceps</name>
    <name type="common">South American ant</name>
    <dbReference type="NCBI Taxonomy" id="609295"/>
    <lineage>
        <taxon>Eukaryota</taxon>
        <taxon>Metazoa</taxon>
        <taxon>Ecdysozoa</taxon>
        <taxon>Arthropoda</taxon>
        <taxon>Hexapoda</taxon>
        <taxon>Insecta</taxon>
        <taxon>Pterygota</taxon>
        <taxon>Neoptera</taxon>
        <taxon>Endopterygota</taxon>
        <taxon>Hymenoptera</taxon>
        <taxon>Apocrita</taxon>
        <taxon>Aculeata</taxon>
        <taxon>Formicoidea</taxon>
        <taxon>Formicidae</taxon>
        <taxon>Ponerinae</taxon>
        <taxon>Ponerini</taxon>
        <taxon>Dinoponera</taxon>
    </lineage>
</organism>
<name>A0A6P3Y9M2_DINQU</name>
<evidence type="ECO:0000313" key="2">
    <source>
        <dbReference type="RefSeq" id="XP_014487721.1"/>
    </source>
</evidence>
<dbReference type="Proteomes" id="UP000515204">
    <property type="component" value="Unplaced"/>
</dbReference>